<gene>
    <name evidence="1" type="ORF">C1E23_18095</name>
</gene>
<proteinExistence type="predicted"/>
<dbReference type="Proteomes" id="UP000291338">
    <property type="component" value="Unassembled WGS sequence"/>
</dbReference>
<accession>A0A4Q7III5</accession>
<organism evidence="1 2">
    <name type="scientific">Pseudoalteromonas phenolica</name>
    <dbReference type="NCBI Taxonomy" id="161398"/>
    <lineage>
        <taxon>Bacteria</taxon>
        <taxon>Pseudomonadati</taxon>
        <taxon>Pseudomonadota</taxon>
        <taxon>Gammaproteobacteria</taxon>
        <taxon>Alteromonadales</taxon>
        <taxon>Pseudoalteromonadaceae</taxon>
        <taxon>Pseudoalteromonas</taxon>
    </lineage>
</organism>
<evidence type="ECO:0000313" key="1">
    <source>
        <dbReference type="EMBL" id="RZQ51640.1"/>
    </source>
</evidence>
<dbReference type="AlphaFoldDB" id="A0A4Q7III5"/>
<sequence length="93" mass="10707">MYKTGIFKWFTESELNTILESELNEIVEVLSHQKVYVEKGGLWNVKAPDPVLFTSTKFKITNELEELALKNSSLILKENFIGIVSKRLSIVFE</sequence>
<dbReference type="EMBL" id="PPSX01000085">
    <property type="protein sequence ID" value="RZQ51640.1"/>
    <property type="molecule type" value="Genomic_DNA"/>
</dbReference>
<evidence type="ECO:0000313" key="2">
    <source>
        <dbReference type="Proteomes" id="UP000291338"/>
    </source>
</evidence>
<name>A0A4Q7III5_9GAMM</name>
<reference evidence="1 2" key="1">
    <citation type="submission" date="2018-01" db="EMBL/GenBank/DDBJ databases">
        <title>Co-occurrence of chitin degradation, pigmentation and bioactivity in marine Pseudoalteromonas.</title>
        <authorList>
            <person name="Paulsen S."/>
            <person name="Gram L."/>
            <person name="Machado H."/>
        </authorList>
    </citation>
    <scope>NUCLEOTIDE SEQUENCE [LARGE SCALE GENOMIC DNA]</scope>
    <source>
        <strain evidence="1 2">S3898</strain>
    </source>
</reference>
<comment type="caution">
    <text evidence="1">The sequence shown here is derived from an EMBL/GenBank/DDBJ whole genome shotgun (WGS) entry which is preliminary data.</text>
</comment>
<protein>
    <submittedName>
        <fullName evidence="1">Uncharacterized protein</fullName>
    </submittedName>
</protein>